<reference evidence="2" key="1">
    <citation type="submission" date="2021-01" db="EMBL/GenBank/DDBJ databases">
        <authorList>
            <consortium name="Genoscope - CEA"/>
            <person name="William W."/>
        </authorList>
    </citation>
    <scope>NUCLEOTIDE SEQUENCE</scope>
</reference>
<feature type="transmembrane region" description="Helical" evidence="1">
    <location>
        <begin position="119"/>
        <end position="139"/>
    </location>
</feature>
<evidence type="ECO:0000313" key="2">
    <source>
        <dbReference type="EMBL" id="CAD8195828.1"/>
    </source>
</evidence>
<evidence type="ECO:0000256" key="1">
    <source>
        <dbReference type="SAM" id="Phobius"/>
    </source>
</evidence>
<dbReference type="Proteomes" id="UP000689195">
    <property type="component" value="Unassembled WGS sequence"/>
</dbReference>
<keyword evidence="1" id="KW-0472">Membrane</keyword>
<keyword evidence="1" id="KW-1133">Transmembrane helix</keyword>
<comment type="caution">
    <text evidence="2">The sequence shown here is derived from an EMBL/GenBank/DDBJ whole genome shotgun (WGS) entry which is preliminary data.</text>
</comment>
<organism evidence="2 3">
    <name type="scientific">Paramecium pentaurelia</name>
    <dbReference type="NCBI Taxonomy" id="43138"/>
    <lineage>
        <taxon>Eukaryota</taxon>
        <taxon>Sar</taxon>
        <taxon>Alveolata</taxon>
        <taxon>Ciliophora</taxon>
        <taxon>Intramacronucleata</taxon>
        <taxon>Oligohymenophorea</taxon>
        <taxon>Peniculida</taxon>
        <taxon>Parameciidae</taxon>
        <taxon>Paramecium</taxon>
    </lineage>
</organism>
<dbReference type="EMBL" id="CAJJDO010000110">
    <property type="protein sequence ID" value="CAD8195828.1"/>
    <property type="molecule type" value="Genomic_DNA"/>
</dbReference>
<keyword evidence="3" id="KW-1185">Reference proteome</keyword>
<keyword evidence="1" id="KW-0812">Transmembrane</keyword>
<evidence type="ECO:0008006" key="4">
    <source>
        <dbReference type="Google" id="ProtNLM"/>
    </source>
</evidence>
<dbReference type="AlphaFoldDB" id="A0A8S1X0J6"/>
<proteinExistence type="predicted"/>
<name>A0A8S1X0J6_9CILI</name>
<sequence length="188" mass="22002">MIVFKESISKLKISFFKITKIPVTAMQLTQMSNEIKQSQDFYTLAFNVTVQIKISGYGKIQNMELQQLRIKGKIKIIISQVNNKLFIIYLVNDLIILFLDSMIAQLEFRKSLKGNNGKVYLQMMIIIVYFVQYFQKILISGSQDHLINLWDIDFEFNCLNLCYPLIKHTNYVSSLLLNQSENFSFMVK</sequence>
<accession>A0A8S1X0J6</accession>
<protein>
    <recommendedName>
        <fullName evidence="4">Transmembrane protein</fullName>
    </recommendedName>
</protein>
<evidence type="ECO:0000313" key="3">
    <source>
        <dbReference type="Proteomes" id="UP000689195"/>
    </source>
</evidence>
<gene>
    <name evidence="2" type="ORF">PPENT_87.1.T1100163</name>
</gene>
<feature type="transmembrane region" description="Helical" evidence="1">
    <location>
        <begin position="81"/>
        <end position="99"/>
    </location>
</feature>